<sequence>MMMAVASDTTIDQSSGSRMQVFTEYNGKRFVTNMDFLLADEDDYATYLLNATRLNQELGKDPFFWASDRTAVLAQTDFKPGKYHCWVTRLEARQEIAIPILTQTSEGEVTVLSGRHRIMAMMDNGFEQIPVRAKVALREKLAPLA</sequence>
<keyword evidence="1" id="KW-0614">Plasmid</keyword>
<dbReference type="HOGENOM" id="CLU_1782769_0_0_5"/>
<organism evidence="1 2">
    <name type="scientific">Allorhizobium ampelinum (strain ATCC BAA-846 / DSM 112012 / S4)</name>
    <name type="common">Agrobacterium vitis (strain S4)</name>
    <dbReference type="NCBI Taxonomy" id="311402"/>
    <lineage>
        <taxon>Bacteria</taxon>
        <taxon>Pseudomonadati</taxon>
        <taxon>Pseudomonadota</taxon>
        <taxon>Alphaproteobacteria</taxon>
        <taxon>Hyphomicrobiales</taxon>
        <taxon>Rhizobiaceae</taxon>
        <taxon>Rhizobium/Agrobacterium group</taxon>
        <taxon>Allorhizobium</taxon>
        <taxon>Allorhizobium ampelinum</taxon>
    </lineage>
</organism>
<accession>B9K343</accession>
<protein>
    <submittedName>
        <fullName evidence="1">Uncharacterized protein</fullName>
    </submittedName>
</protein>
<geneLocation type="plasmid" evidence="1 2">
    <name>pAtS4b</name>
</geneLocation>
<evidence type="ECO:0000313" key="1">
    <source>
        <dbReference type="EMBL" id="ACM39291.1"/>
    </source>
</evidence>
<name>B9K343_ALLAM</name>
<keyword evidence="2" id="KW-1185">Reference proteome</keyword>
<dbReference type="EMBL" id="CP000635">
    <property type="protein sequence ID" value="ACM39291.1"/>
    <property type="molecule type" value="Genomic_DNA"/>
</dbReference>
<gene>
    <name evidence="1" type="ordered locus">Avi_9542</name>
</gene>
<dbReference type="AlphaFoldDB" id="B9K343"/>
<proteinExistence type="predicted"/>
<dbReference type="KEGG" id="avi:Avi_9542"/>
<evidence type="ECO:0000313" key="2">
    <source>
        <dbReference type="Proteomes" id="UP000001596"/>
    </source>
</evidence>
<reference evidence="1 2" key="1">
    <citation type="journal article" date="2009" name="J. Bacteriol.">
        <title>Genome sequences of three Agrobacterium biovars help elucidate the evolution of multichromosome genomes in bacteria.</title>
        <authorList>
            <person name="Slater S.C."/>
            <person name="Goldman B.S."/>
            <person name="Goodner B."/>
            <person name="Setubal J.C."/>
            <person name="Farrand S.K."/>
            <person name="Nester E.W."/>
            <person name="Burr T.J."/>
            <person name="Banta L."/>
            <person name="Dickerman A.W."/>
            <person name="Paulsen I."/>
            <person name="Otten L."/>
            <person name="Suen G."/>
            <person name="Welch R."/>
            <person name="Almeida N.F."/>
            <person name="Arnold F."/>
            <person name="Burton O.T."/>
            <person name="Du Z."/>
            <person name="Ewing A."/>
            <person name="Godsy E."/>
            <person name="Heisel S."/>
            <person name="Houmiel K.L."/>
            <person name="Jhaveri J."/>
            <person name="Lu J."/>
            <person name="Miller N.M."/>
            <person name="Norton S."/>
            <person name="Chen Q."/>
            <person name="Phoolcharoen W."/>
            <person name="Ohlin V."/>
            <person name="Ondrusek D."/>
            <person name="Pride N."/>
            <person name="Stricklin S.L."/>
            <person name="Sun J."/>
            <person name="Wheeler C."/>
            <person name="Wilson L."/>
            <person name="Zhu H."/>
            <person name="Wood D.W."/>
        </authorList>
    </citation>
    <scope>NUCLEOTIDE SEQUENCE [LARGE SCALE GENOMIC DNA]</scope>
    <source>
        <strain evidence="2">S4 / ATCC BAA-846</strain>
        <plasmid evidence="1 2">pAtS4b</plasmid>
    </source>
</reference>
<dbReference type="Proteomes" id="UP000001596">
    <property type="component" value="Plasmid pAtS4b"/>
</dbReference>